<dbReference type="PANTHER" id="PTHR20883">
    <property type="entry name" value="PHYTANOYL-COA DIOXYGENASE DOMAIN CONTAINING 1"/>
    <property type="match status" value="1"/>
</dbReference>
<dbReference type="GO" id="GO:0005506">
    <property type="term" value="F:iron ion binding"/>
    <property type="evidence" value="ECO:0007669"/>
    <property type="project" value="UniProtKB-ARBA"/>
</dbReference>
<dbReference type="AlphaFoldDB" id="A0A8F9XML4"/>
<proteinExistence type="predicted"/>
<keyword evidence="2" id="KW-0223">Dioxygenase</keyword>
<evidence type="ECO:0000313" key="2">
    <source>
        <dbReference type="EMBL" id="QYM80366.1"/>
    </source>
</evidence>
<gene>
    <name evidence="2" type="ORF">K0B96_07085</name>
</gene>
<dbReference type="SUPFAM" id="SSF51197">
    <property type="entry name" value="Clavaminate synthase-like"/>
    <property type="match status" value="1"/>
</dbReference>
<organism evidence="2 3">
    <name type="scientific">Horticoccus luteus</name>
    <dbReference type="NCBI Taxonomy" id="2862869"/>
    <lineage>
        <taxon>Bacteria</taxon>
        <taxon>Pseudomonadati</taxon>
        <taxon>Verrucomicrobiota</taxon>
        <taxon>Opitutia</taxon>
        <taxon>Opitutales</taxon>
        <taxon>Opitutaceae</taxon>
        <taxon>Horticoccus</taxon>
    </lineage>
</organism>
<reference evidence="2" key="1">
    <citation type="submission" date="2021-08" db="EMBL/GenBank/DDBJ databases">
        <title>Genome of a novel bacterium of the phylum Verrucomicrobia, Oleiharenicola sp. KSB-15.</title>
        <authorList>
            <person name="Chung J.-H."/>
            <person name="Ahn J.-H."/>
            <person name="Yoon Y."/>
            <person name="Kim D.-Y."/>
            <person name="An S.-H."/>
            <person name="Park I."/>
            <person name="Yeon J."/>
        </authorList>
    </citation>
    <scope>NUCLEOTIDE SEQUENCE</scope>
    <source>
        <strain evidence="2">KSB-15</strain>
    </source>
</reference>
<dbReference type="RefSeq" id="WP_220165452.1">
    <property type="nucleotide sequence ID" value="NZ_CP080507.1"/>
</dbReference>
<dbReference type="InterPro" id="IPR008775">
    <property type="entry name" value="Phytyl_CoA_dOase-like"/>
</dbReference>
<keyword evidence="3" id="KW-1185">Reference proteome</keyword>
<comment type="cofactor">
    <cofactor evidence="1">
        <name>Fe(2+)</name>
        <dbReference type="ChEBI" id="CHEBI:29033"/>
    </cofactor>
</comment>
<name>A0A8F9XML4_9BACT</name>
<dbReference type="EMBL" id="CP080507">
    <property type="protein sequence ID" value="QYM80366.1"/>
    <property type="molecule type" value="Genomic_DNA"/>
</dbReference>
<evidence type="ECO:0000313" key="3">
    <source>
        <dbReference type="Proteomes" id="UP000825051"/>
    </source>
</evidence>
<dbReference type="GO" id="GO:0016706">
    <property type="term" value="F:2-oxoglutarate-dependent dioxygenase activity"/>
    <property type="evidence" value="ECO:0007669"/>
    <property type="project" value="UniProtKB-ARBA"/>
</dbReference>
<keyword evidence="2" id="KW-0560">Oxidoreductase</keyword>
<dbReference type="KEGG" id="ole:K0B96_07085"/>
<sequence length="256" mass="28544">MPSPHTIKTFFQENGYYVARGLFSGATLKELTRDFDRIVRQLTRAGELNSAQWSGERQAKIGGAKSTITHTHNVQCYSAAWLRAIQAKPFLNVTEAILGPDIVLHHTKLFQKPAGNGMPFTMHQDWSYFPSVKDSMIAAVIHISPATDKMGCLRVYPGSHKLGRAAHTGGQEPCALLDQYPLDNATPLEADPGDVVFFHYFTLHGSKHNRSKRLRKTVLVQMHAGDDEIEPGNTHPNARLTLRGWNHRINRGLANT</sequence>
<protein>
    <submittedName>
        <fullName evidence="2">Phytanoyl-CoA dioxygenase family protein</fullName>
    </submittedName>
</protein>
<dbReference type="Gene3D" id="2.60.120.620">
    <property type="entry name" value="q2cbj1_9rhob like domain"/>
    <property type="match status" value="1"/>
</dbReference>
<evidence type="ECO:0000256" key="1">
    <source>
        <dbReference type="ARBA" id="ARBA00001954"/>
    </source>
</evidence>
<dbReference type="Pfam" id="PF05721">
    <property type="entry name" value="PhyH"/>
    <property type="match status" value="1"/>
</dbReference>
<accession>A0A8F9XML4</accession>
<dbReference type="Proteomes" id="UP000825051">
    <property type="component" value="Chromosome"/>
</dbReference>
<dbReference type="PANTHER" id="PTHR20883:SF48">
    <property type="entry name" value="ECTOINE DIOXYGENASE"/>
    <property type="match status" value="1"/>
</dbReference>